<dbReference type="Proteomes" id="UP000623967">
    <property type="component" value="Unassembled WGS sequence"/>
</dbReference>
<reference evidence="13 14" key="1">
    <citation type="submission" date="2021-01" db="EMBL/GenBank/DDBJ databases">
        <title>Genome public.</title>
        <authorList>
            <person name="Liu C."/>
            <person name="Sun Q."/>
        </authorList>
    </citation>
    <scope>NUCLEOTIDE SEQUENCE [LARGE SCALE GENOMIC DNA]</scope>
    <source>
        <strain evidence="13 14">YIM B02564</strain>
    </source>
</reference>
<keyword evidence="5 10" id="KW-0547">Nucleotide-binding</keyword>
<evidence type="ECO:0000256" key="4">
    <source>
        <dbReference type="ARBA" id="ARBA00022723"/>
    </source>
</evidence>
<keyword evidence="7" id="KW-0460">Magnesium</keyword>
<evidence type="ECO:0000256" key="9">
    <source>
        <dbReference type="ARBA" id="ARBA00047493"/>
    </source>
</evidence>
<dbReference type="Gene3D" id="3.40.1190.10">
    <property type="entry name" value="Mur-like, catalytic domain"/>
    <property type="match status" value="1"/>
</dbReference>
<dbReference type="Gene3D" id="3.90.190.20">
    <property type="entry name" value="Mur ligase, C-terminal domain"/>
    <property type="match status" value="1"/>
</dbReference>
<dbReference type="InterPro" id="IPR001645">
    <property type="entry name" value="Folylpolyglutamate_synth"/>
</dbReference>
<dbReference type="EMBL" id="JAESWB010000025">
    <property type="protein sequence ID" value="MBL4951221.1"/>
    <property type="molecule type" value="Genomic_DNA"/>
</dbReference>
<comment type="similarity">
    <text evidence="1 10">Belongs to the folylpolyglutamate synthase family.</text>
</comment>
<dbReference type="SUPFAM" id="SSF53623">
    <property type="entry name" value="MurD-like peptide ligases, catalytic domain"/>
    <property type="match status" value="1"/>
</dbReference>
<dbReference type="PANTHER" id="PTHR11136:SF0">
    <property type="entry name" value="DIHYDROFOLATE SYNTHETASE-RELATED"/>
    <property type="match status" value="1"/>
</dbReference>
<dbReference type="Pfam" id="PF02875">
    <property type="entry name" value="Mur_ligase_C"/>
    <property type="match status" value="1"/>
</dbReference>
<keyword evidence="3 10" id="KW-0436">Ligase</keyword>
<proteinExistence type="inferred from homology"/>
<evidence type="ECO:0000256" key="6">
    <source>
        <dbReference type="ARBA" id="ARBA00022840"/>
    </source>
</evidence>
<dbReference type="InterPro" id="IPR036615">
    <property type="entry name" value="Mur_ligase_C_dom_sf"/>
</dbReference>
<organism evidence="13 14">
    <name type="scientific">Neobacillus paridis</name>
    <dbReference type="NCBI Taxonomy" id="2803862"/>
    <lineage>
        <taxon>Bacteria</taxon>
        <taxon>Bacillati</taxon>
        <taxon>Bacillota</taxon>
        <taxon>Bacilli</taxon>
        <taxon>Bacillales</taxon>
        <taxon>Bacillaceae</taxon>
        <taxon>Neobacillus</taxon>
    </lineage>
</organism>
<feature type="domain" description="Mur ligase C-terminal" evidence="11">
    <location>
        <begin position="301"/>
        <end position="418"/>
    </location>
</feature>
<sequence length="440" mass="49429">MLTTYEEALEWIHGRLRLGIKPGLKRMEWMMARLGFPEENLKMVHIGGTNGKGSTVAFLRSILQEAGYTVGTFTSPYIEHFNERISINGKPISDEEILNLTNIILPLAEQLEETELGGPTEFEVITAMSFYYFAHHPKVDVVLYEVGLGGRFDSTNIIQPLVSIITNIGLDHTNILGDTYEEIAFEKAGIIKQATPVFTAVKHPGALKVMKDQANIMEAPLYHLGEDFIISDHHSMIKGEVFTLQTATETLKQLEISMIGQHQTENAALAICTAQYLNQAGLYKITEQDIRKGLTHTYWPGRFEILSELPLVIIDGAHNDEGITTLVHELSSRFSDRTIHVVFAALKDKKYDKMIAKLDKVASQITFVNFDYPRAAKAEDFLKISQSANKTAVDDWKTYLSEEIQDLKGSDMLVITGSLYFISEVKPFLCCYLKNKTISL</sequence>
<accession>A0ABS1TLQ1</accession>
<name>A0ABS1TLQ1_9BACI</name>
<keyword evidence="14" id="KW-1185">Reference proteome</keyword>
<gene>
    <name evidence="13" type="ORF">JK635_03065</name>
</gene>
<comment type="caution">
    <text evidence="13">The sequence shown here is derived from an EMBL/GenBank/DDBJ whole genome shotgun (WGS) entry which is preliminary data.</text>
</comment>
<evidence type="ECO:0000313" key="13">
    <source>
        <dbReference type="EMBL" id="MBL4951221.1"/>
    </source>
</evidence>
<evidence type="ECO:0000256" key="10">
    <source>
        <dbReference type="PIRNR" id="PIRNR001563"/>
    </source>
</evidence>
<dbReference type="PANTHER" id="PTHR11136">
    <property type="entry name" value="FOLYLPOLYGLUTAMATE SYNTHASE-RELATED"/>
    <property type="match status" value="1"/>
</dbReference>
<dbReference type="SUPFAM" id="SSF53244">
    <property type="entry name" value="MurD-like peptide ligases, peptide-binding domain"/>
    <property type="match status" value="1"/>
</dbReference>
<dbReference type="EC" id="6.3.2.17" evidence="2"/>
<dbReference type="Pfam" id="PF08245">
    <property type="entry name" value="Mur_ligase_M"/>
    <property type="match status" value="1"/>
</dbReference>
<keyword evidence="4" id="KW-0479">Metal-binding</keyword>
<dbReference type="PROSITE" id="PS01011">
    <property type="entry name" value="FOLYLPOLYGLU_SYNT_1"/>
    <property type="match status" value="1"/>
</dbReference>
<dbReference type="InterPro" id="IPR036565">
    <property type="entry name" value="Mur-like_cat_sf"/>
</dbReference>
<protein>
    <recommendedName>
        <fullName evidence="2">tetrahydrofolate synthase</fullName>
        <ecNumber evidence="2">6.3.2.17</ecNumber>
    </recommendedName>
    <alternativeName>
        <fullName evidence="8">Tetrahydrofolylpolyglutamate synthase</fullName>
    </alternativeName>
</protein>
<comment type="catalytic activity">
    <reaction evidence="9">
        <text>(6S)-5,6,7,8-tetrahydrofolyl-(gamma-L-Glu)(n) + L-glutamate + ATP = (6S)-5,6,7,8-tetrahydrofolyl-(gamma-L-Glu)(n+1) + ADP + phosphate + H(+)</text>
        <dbReference type="Rhea" id="RHEA:10580"/>
        <dbReference type="Rhea" id="RHEA-COMP:14738"/>
        <dbReference type="Rhea" id="RHEA-COMP:14740"/>
        <dbReference type="ChEBI" id="CHEBI:15378"/>
        <dbReference type="ChEBI" id="CHEBI:29985"/>
        <dbReference type="ChEBI" id="CHEBI:30616"/>
        <dbReference type="ChEBI" id="CHEBI:43474"/>
        <dbReference type="ChEBI" id="CHEBI:141005"/>
        <dbReference type="ChEBI" id="CHEBI:456216"/>
        <dbReference type="EC" id="6.3.2.17"/>
    </reaction>
</comment>
<dbReference type="RefSeq" id="WP_202652267.1">
    <property type="nucleotide sequence ID" value="NZ_JAESWB010000025.1"/>
</dbReference>
<dbReference type="NCBIfam" id="TIGR01499">
    <property type="entry name" value="folC"/>
    <property type="match status" value="1"/>
</dbReference>
<keyword evidence="6 10" id="KW-0067">ATP-binding</keyword>
<dbReference type="InterPro" id="IPR013221">
    <property type="entry name" value="Mur_ligase_cen"/>
</dbReference>
<dbReference type="InterPro" id="IPR018109">
    <property type="entry name" value="Folylpolyglutamate_synth_CS"/>
</dbReference>
<dbReference type="PIRSF" id="PIRSF001563">
    <property type="entry name" value="Folylpolyglu_synth"/>
    <property type="match status" value="1"/>
</dbReference>
<evidence type="ECO:0000259" key="11">
    <source>
        <dbReference type="Pfam" id="PF02875"/>
    </source>
</evidence>
<evidence type="ECO:0000313" key="14">
    <source>
        <dbReference type="Proteomes" id="UP000623967"/>
    </source>
</evidence>
<dbReference type="PROSITE" id="PS01012">
    <property type="entry name" value="FOLYLPOLYGLU_SYNT_2"/>
    <property type="match status" value="1"/>
</dbReference>
<feature type="domain" description="Mur ligase central" evidence="12">
    <location>
        <begin position="46"/>
        <end position="274"/>
    </location>
</feature>
<evidence type="ECO:0000256" key="1">
    <source>
        <dbReference type="ARBA" id="ARBA00008276"/>
    </source>
</evidence>
<evidence type="ECO:0000259" key="12">
    <source>
        <dbReference type="Pfam" id="PF08245"/>
    </source>
</evidence>
<evidence type="ECO:0000256" key="5">
    <source>
        <dbReference type="ARBA" id="ARBA00022741"/>
    </source>
</evidence>
<dbReference type="InterPro" id="IPR004101">
    <property type="entry name" value="Mur_ligase_C"/>
</dbReference>
<evidence type="ECO:0000256" key="2">
    <source>
        <dbReference type="ARBA" id="ARBA00013025"/>
    </source>
</evidence>
<evidence type="ECO:0000256" key="8">
    <source>
        <dbReference type="ARBA" id="ARBA00030592"/>
    </source>
</evidence>
<evidence type="ECO:0000256" key="3">
    <source>
        <dbReference type="ARBA" id="ARBA00022598"/>
    </source>
</evidence>
<evidence type="ECO:0000256" key="7">
    <source>
        <dbReference type="ARBA" id="ARBA00022842"/>
    </source>
</evidence>